<protein>
    <submittedName>
        <fullName evidence="1">Uncharacterized protein</fullName>
    </submittedName>
</protein>
<dbReference type="EMBL" id="JAYKXN010000002">
    <property type="protein sequence ID" value="KAK7309465.1"/>
    <property type="molecule type" value="Genomic_DNA"/>
</dbReference>
<comment type="caution">
    <text evidence="1">The sequence shown here is derived from an EMBL/GenBank/DDBJ whole genome shotgun (WGS) entry which is preliminary data.</text>
</comment>
<evidence type="ECO:0000313" key="1">
    <source>
        <dbReference type="EMBL" id="KAK7309465.1"/>
    </source>
</evidence>
<name>A0AAN9K203_CLITE</name>
<gene>
    <name evidence="1" type="ORF">RJT34_06218</name>
</gene>
<reference evidence="1 2" key="1">
    <citation type="submission" date="2024-01" db="EMBL/GenBank/DDBJ databases">
        <title>The genomes of 5 underutilized Papilionoideae crops provide insights into root nodulation and disease resistance.</title>
        <authorList>
            <person name="Yuan L."/>
        </authorList>
    </citation>
    <scope>NUCLEOTIDE SEQUENCE [LARGE SCALE GENOMIC DNA]</scope>
    <source>
        <strain evidence="1">LY-2023</strain>
        <tissue evidence="1">Leaf</tissue>
    </source>
</reference>
<keyword evidence="2" id="KW-1185">Reference proteome</keyword>
<evidence type="ECO:0000313" key="2">
    <source>
        <dbReference type="Proteomes" id="UP001359559"/>
    </source>
</evidence>
<proteinExistence type="predicted"/>
<dbReference type="Proteomes" id="UP001359559">
    <property type="component" value="Unassembled WGS sequence"/>
</dbReference>
<organism evidence="1 2">
    <name type="scientific">Clitoria ternatea</name>
    <name type="common">Butterfly pea</name>
    <dbReference type="NCBI Taxonomy" id="43366"/>
    <lineage>
        <taxon>Eukaryota</taxon>
        <taxon>Viridiplantae</taxon>
        <taxon>Streptophyta</taxon>
        <taxon>Embryophyta</taxon>
        <taxon>Tracheophyta</taxon>
        <taxon>Spermatophyta</taxon>
        <taxon>Magnoliopsida</taxon>
        <taxon>eudicotyledons</taxon>
        <taxon>Gunneridae</taxon>
        <taxon>Pentapetalae</taxon>
        <taxon>rosids</taxon>
        <taxon>fabids</taxon>
        <taxon>Fabales</taxon>
        <taxon>Fabaceae</taxon>
        <taxon>Papilionoideae</taxon>
        <taxon>50 kb inversion clade</taxon>
        <taxon>NPAAA clade</taxon>
        <taxon>indigoferoid/millettioid clade</taxon>
        <taxon>Phaseoleae</taxon>
        <taxon>Clitoria</taxon>
    </lineage>
</organism>
<dbReference type="AlphaFoldDB" id="A0AAN9K203"/>
<sequence>MLSFPIPCELLCPIHTATLITTHTTLYGFTFFYSLYFQPLPINSTLFNNAAQYNTKNDSLDLKHLT</sequence>
<accession>A0AAN9K203</accession>